<protein>
    <recommendedName>
        <fullName evidence="3">Cell surface protein</fullName>
    </recommendedName>
</protein>
<comment type="caution">
    <text evidence="1">The sequence shown here is derived from an EMBL/GenBank/DDBJ whole genome shotgun (WGS) entry which is preliminary data.</text>
</comment>
<proteinExistence type="predicted"/>
<dbReference type="OrthoDB" id="5522807at2"/>
<organism evidence="1 2">
    <name type="scientific">Polyangium fumosum</name>
    <dbReference type="NCBI Taxonomy" id="889272"/>
    <lineage>
        <taxon>Bacteria</taxon>
        <taxon>Pseudomonadati</taxon>
        <taxon>Myxococcota</taxon>
        <taxon>Polyangia</taxon>
        <taxon>Polyangiales</taxon>
        <taxon>Polyangiaceae</taxon>
        <taxon>Polyangium</taxon>
    </lineage>
</organism>
<dbReference type="Proteomes" id="UP000309215">
    <property type="component" value="Unassembled WGS sequence"/>
</dbReference>
<dbReference type="PANTHER" id="PTHR42754">
    <property type="entry name" value="ENDOGLUCANASE"/>
    <property type="match status" value="1"/>
</dbReference>
<dbReference type="Gene3D" id="2.80.10.50">
    <property type="match status" value="1"/>
</dbReference>
<evidence type="ECO:0000313" key="2">
    <source>
        <dbReference type="Proteomes" id="UP000309215"/>
    </source>
</evidence>
<evidence type="ECO:0008006" key="3">
    <source>
        <dbReference type="Google" id="ProtNLM"/>
    </source>
</evidence>
<dbReference type="PANTHER" id="PTHR42754:SF1">
    <property type="entry name" value="LIPOPROTEIN"/>
    <property type="match status" value="1"/>
</dbReference>
<dbReference type="AlphaFoldDB" id="A0A4U1J000"/>
<sequence length="530" mass="53078">MRSEGGGARKEARRCAMLVRYDMKRQTGARRLEKRNGAWIGLLGLWMACAAACTPDAGPSVTSGAGGAGGAGGSGGMAGAGGAGGEGGGPGPTPAFVHVWSKSFGETDVQSIQGVATDPATGDVVAVGSFRGVVDLGGGPLVSSGENDLFVARFSPLGEHRWSKRVGDAANQEATAVAIDAAGSIYVGGAIQGSSDFGDGQLLTSAGDDDAFIAKLDAEGNLAWAKRFGDAKAQRVARIVITPSGRIILGGTFAGTINFGGTLLVSAGLNDVYVAELDTSGAHVFSRRFGGSSFDDLGGLAVDPTGSLLVTGTFDTTIDFGPVTGDPLTSIGGHDIFFAKLSANGTGLWAHRAGDAGSQRGLAIAAAPNGDVIVAGDASGTLYLDGPVTYAKGDRGLFLARYSSSGSAFWSQMFGGEFSGSWGVSVRVDPNTESIVAAGFFDDEVDFGGVPLSAAGSVDVFLARFTLNGVHLGSRVFGGAGADGALALDLGPQGDLVVGGVYAGSIDFGGGAFTTTSTLDASGFLARLSP</sequence>
<dbReference type="RefSeq" id="WP_136933517.1">
    <property type="nucleotide sequence ID" value="NZ_SSMQ01000049.1"/>
</dbReference>
<reference evidence="1 2" key="1">
    <citation type="submission" date="2019-04" db="EMBL/GenBank/DDBJ databases">
        <authorList>
            <person name="Li Y."/>
            <person name="Wang J."/>
        </authorList>
    </citation>
    <scope>NUCLEOTIDE SEQUENCE [LARGE SCALE GENOMIC DNA]</scope>
    <source>
        <strain evidence="1 2">DSM 14668</strain>
    </source>
</reference>
<evidence type="ECO:0000313" key="1">
    <source>
        <dbReference type="EMBL" id="TKD00224.1"/>
    </source>
</evidence>
<gene>
    <name evidence="1" type="ORF">E8A74_35455</name>
</gene>
<dbReference type="EMBL" id="SSMQ01000049">
    <property type="protein sequence ID" value="TKD00224.1"/>
    <property type="molecule type" value="Genomic_DNA"/>
</dbReference>
<dbReference type="SUPFAM" id="SSF101898">
    <property type="entry name" value="NHL repeat"/>
    <property type="match status" value="1"/>
</dbReference>
<accession>A0A4U1J000</accession>
<keyword evidence="2" id="KW-1185">Reference proteome</keyword>
<name>A0A4U1J000_9BACT</name>